<dbReference type="Gene3D" id="3.40.50.1820">
    <property type="entry name" value="alpha/beta hydrolase"/>
    <property type="match status" value="1"/>
</dbReference>
<organism evidence="8 9">
    <name type="scientific">Streptomyces rapamycinicus (strain ATCC 29253 / DSM 41530 / NRRL 5491 / AYB-994)</name>
    <name type="common">Streptomyces hygroscopicus (strain ATCC 29253)</name>
    <dbReference type="NCBI Taxonomy" id="1343740"/>
    <lineage>
        <taxon>Bacteria</taxon>
        <taxon>Bacillati</taxon>
        <taxon>Actinomycetota</taxon>
        <taxon>Actinomycetes</taxon>
        <taxon>Kitasatosporales</taxon>
        <taxon>Streptomycetaceae</taxon>
        <taxon>Streptomyces</taxon>
        <taxon>Streptomyces violaceusniger group</taxon>
    </lineage>
</organism>
<evidence type="ECO:0008006" key="10">
    <source>
        <dbReference type="Google" id="ProtNLM"/>
    </source>
</evidence>
<evidence type="ECO:0000313" key="8">
    <source>
        <dbReference type="EMBL" id="RLV71712.1"/>
    </source>
</evidence>
<sequence length="148" mass="15648">MFGNGGYSSAIDFGSMGRLLSAGYVTVGTDTGHTGDDPDVFMQGAANPEIIVNWGHRAVHESIVNAKRVVKAFTGAKPSYSYFVGCSMGGQQALMEAQRYPNEFDGIVAGDPGNNRISLNAGFLWQYLRLFSGSRSSSAARRSAGAAV</sequence>
<dbReference type="InterPro" id="IPR011118">
    <property type="entry name" value="Tannase/feruloyl_esterase"/>
</dbReference>
<accession>A0A3L8QXP3</accession>
<evidence type="ECO:0000256" key="3">
    <source>
        <dbReference type="ARBA" id="ARBA00022723"/>
    </source>
</evidence>
<keyword evidence="7" id="KW-1015">Disulfide bond</keyword>
<evidence type="ECO:0000256" key="4">
    <source>
        <dbReference type="ARBA" id="ARBA00022729"/>
    </source>
</evidence>
<protein>
    <recommendedName>
        <fullName evidence="10">Esterase</fullName>
    </recommendedName>
</protein>
<dbReference type="InterPro" id="IPR029058">
    <property type="entry name" value="AB_hydrolase_fold"/>
</dbReference>
<keyword evidence="6" id="KW-0106">Calcium</keyword>
<dbReference type="GO" id="GO:0046872">
    <property type="term" value="F:metal ion binding"/>
    <property type="evidence" value="ECO:0007669"/>
    <property type="project" value="UniProtKB-KW"/>
</dbReference>
<gene>
    <name evidence="8" type="ORF">D3C57_144335</name>
</gene>
<evidence type="ECO:0000256" key="7">
    <source>
        <dbReference type="ARBA" id="ARBA00023157"/>
    </source>
</evidence>
<dbReference type="AlphaFoldDB" id="A0A3L8QXP3"/>
<reference evidence="8 9" key="1">
    <citation type="journal article" date="2018" name="J. Biol. Chem.">
        <title>Discovery of the actinoplanic acid pathway in Streptomyces rapamycinicus reveals a genetically conserved synergism with rapamycin.</title>
        <authorList>
            <person name="Mrak P."/>
            <person name="Krastel P."/>
            <person name="Pivk Lukancic P."/>
            <person name="Tao J."/>
            <person name="Pistorius D."/>
            <person name="Moore C.M."/>
        </authorList>
    </citation>
    <scope>NUCLEOTIDE SEQUENCE [LARGE SCALE GENOMIC DNA]</scope>
    <source>
        <strain evidence="8 9">NRRL 5491</strain>
    </source>
</reference>
<evidence type="ECO:0000313" key="9">
    <source>
        <dbReference type="Proteomes" id="UP000281594"/>
    </source>
</evidence>
<keyword evidence="3" id="KW-0479">Metal-binding</keyword>
<dbReference type="Pfam" id="PF07519">
    <property type="entry name" value="Tannase"/>
    <property type="match status" value="1"/>
</dbReference>
<dbReference type="SUPFAM" id="SSF53474">
    <property type="entry name" value="alpha/beta-Hydrolases"/>
    <property type="match status" value="1"/>
</dbReference>
<evidence type="ECO:0000256" key="6">
    <source>
        <dbReference type="ARBA" id="ARBA00022837"/>
    </source>
</evidence>
<dbReference type="Proteomes" id="UP000281594">
    <property type="component" value="Unassembled WGS sequence"/>
</dbReference>
<keyword evidence="5" id="KW-0378">Hydrolase</keyword>
<dbReference type="EMBL" id="QYCY01000004">
    <property type="protein sequence ID" value="RLV71712.1"/>
    <property type="molecule type" value="Genomic_DNA"/>
</dbReference>
<keyword evidence="4" id="KW-0732">Signal</keyword>
<dbReference type="PANTHER" id="PTHR33938:SF15">
    <property type="entry name" value="FERULOYL ESTERASE B-RELATED"/>
    <property type="match status" value="1"/>
</dbReference>
<comment type="similarity">
    <text evidence="1">Belongs to the tannase family.</text>
</comment>
<evidence type="ECO:0000256" key="1">
    <source>
        <dbReference type="ARBA" id="ARBA00006249"/>
    </source>
</evidence>
<dbReference type="GO" id="GO:0052689">
    <property type="term" value="F:carboxylic ester hydrolase activity"/>
    <property type="evidence" value="ECO:0007669"/>
    <property type="project" value="UniProtKB-KW"/>
</dbReference>
<evidence type="ECO:0000256" key="5">
    <source>
        <dbReference type="ARBA" id="ARBA00022801"/>
    </source>
</evidence>
<proteinExistence type="inferred from homology"/>
<dbReference type="PANTHER" id="PTHR33938">
    <property type="entry name" value="FERULOYL ESTERASE B-RELATED"/>
    <property type="match status" value="1"/>
</dbReference>
<evidence type="ECO:0000256" key="2">
    <source>
        <dbReference type="ARBA" id="ARBA00022487"/>
    </source>
</evidence>
<comment type="caution">
    <text evidence="8">The sequence shown here is derived from an EMBL/GenBank/DDBJ whole genome shotgun (WGS) entry which is preliminary data.</text>
</comment>
<keyword evidence="2" id="KW-0719">Serine esterase</keyword>
<name>A0A3L8QXP3_STRRN</name>